<evidence type="ECO:0000313" key="1">
    <source>
        <dbReference type="EMBL" id="HIU93148.1"/>
    </source>
</evidence>
<dbReference type="InterPro" id="IPR027417">
    <property type="entry name" value="P-loop_NTPase"/>
</dbReference>
<gene>
    <name evidence="1" type="ORF">IAD26_08465</name>
</gene>
<accession>A0A9D1N0U9</accession>
<protein>
    <submittedName>
        <fullName evidence="1">Uncharacterized protein</fullName>
    </submittedName>
</protein>
<organism evidence="1 2">
    <name type="scientific">Candidatus Limenecus avicola</name>
    <dbReference type="NCBI Taxonomy" id="2840847"/>
    <lineage>
        <taxon>Bacteria</taxon>
        <taxon>Bacillati</taxon>
        <taxon>Bacillota</taxon>
        <taxon>Clostridia</taxon>
        <taxon>Eubacteriales</taxon>
        <taxon>Clostridiaceae</taxon>
        <taxon>Clostridiaceae incertae sedis</taxon>
        <taxon>Candidatus Limenecus</taxon>
    </lineage>
</organism>
<sequence length="1163" mass="134186">MNCPKCNTVIGEKDLVCPNCKKVLRLQCPACGAITKNTVCEKCGSVIINKCYKCGKLNSAALEKCPKCGLNVNASIGLRESVIEEFAVLTIEITNFDDIKNAFKSDKIVEQFKKNLYTLIRKTAAQKKLRVQFLQDTFIIRFCKDYTFLESCKSALDFSIYVAQTVTEINKKLFDAKGVELKVQMAVQKRDVYSKPSEYKAGLNINVVYSSSGRSHLFNNTEVVVDSYIYQETKLEYPFQSLSAVYVKNQMVMFFELMLHQIIKPEQNKDDDFDINNVKLPKNVDYEPEEEEEEKHLINFSSLNCTFVKTRGENLLSEIQKIKSKDVTNPIISVRSSLRNSSLSLVDTENIKTVFEDYNVVRFSCPAQNKYSPYGLFKQMILAYRGYGELNVLLNSDLIEVLSQDSNIIDLFKMDISAKVHPEDLRYTYFESFTNFISAIPDKTIFVIDDFDNVDEGSLEIIKYLCENRGFRNVGFIVSCNEQYSLHRKIYKLMTSPNYFEIEIRPSSNKNIVAENIKKIKDIQESFFFEKILENTKGSRFYFRQALDYLADDNVLEEKKGKYQIAQDRMIVIPKDLNELLQKRLLHLQTKENAFELFGAMLLAGERLLFKDIHMLEIKDDAKIIKYLEESDFVKIIDGKEIVIKNYNLFRENFITVCDKEKLRAVSQMLLEKIYINEPVINNVKAQLLEFAKLKKEAFAQWHSLAMVASQIGDFCAYLNCTNKFLSLVDNVIDVQTDQTVEQVKMDVYAELASMLYKYYPDKILKFLQMLLTNLEHQKDDARIKEVANKLVQSCLISGNYNNALEYIGKIISRTQRSSFNPSDKNFNLNYFLVNMVTLEIYFNLGRLNECIELGDELFKHVNLKTVTTHILPEGFSEKQFEDAILDAVFFICASRVIQLKPDTIDVVQEFESRMHKPYSCFRLLVLIKEFFEGKDILPAMQTLAQQGLNDKYSDILFPVVQGLVSWRFGDWSNFGNYLHNAKLKAAALHLHQVEYFCDLMIGYAYQNLGDTKKTRQIFYNVLDLSEQKGIKNITYLSWILIAKLEFDSGNAQMAVNIVNNSILNMENDNNVSEFFAVMFKSLSAEIMLKTNSNIEQALFCAEQAFDTALKYKLNIYLPQIADMLLFIYNTVMSGQQSQEVVQSLNQKIEYVKNSMAQFIQPK</sequence>
<evidence type="ECO:0000313" key="2">
    <source>
        <dbReference type="Proteomes" id="UP000886748"/>
    </source>
</evidence>
<dbReference type="EMBL" id="DVOD01000060">
    <property type="protein sequence ID" value="HIU93148.1"/>
    <property type="molecule type" value="Genomic_DNA"/>
</dbReference>
<reference evidence="1" key="1">
    <citation type="submission" date="2020-10" db="EMBL/GenBank/DDBJ databases">
        <authorList>
            <person name="Gilroy R."/>
        </authorList>
    </citation>
    <scope>NUCLEOTIDE SEQUENCE</scope>
    <source>
        <strain evidence="1">CHK154-7741</strain>
    </source>
</reference>
<proteinExistence type="predicted"/>
<comment type="caution">
    <text evidence="1">The sequence shown here is derived from an EMBL/GenBank/DDBJ whole genome shotgun (WGS) entry which is preliminary data.</text>
</comment>
<name>A0A9D1N0U9_9CLOT</name>
<reference evidence="1" key="2">
    <citation type="journal article" date="2021" name="PeerJ">
        <title>Extensive microbial diversity within the chicken gut microbiome revealed by metagenomics and culture.</title>
        <authorList>
            <person name="Gilroy R."/>
            <person name="Ravi A."/>
            <person name="Getino M."/>
            <person name="Pursley I."/>
            <person name="Horton D.L."/>
            <person name="Alikhan N.F."/>
            <person name="Baker D."/>
            <person name="Gharbi K."/>
            <person name="Hall N."/>
            <person name="Watson M."/>
            <person name="Adriaenssens E.M."/>
            <person name="Foster-Nyarko E."/>
            <person name="Jarju S."/>
            <person name="Secka A."/>
            <person name="Antonio M."/>
            <person name="Oren A."/>
            <person name="Chaudhuri R.R."/>
            <person name="La Ragione R."/>
            <person name="Hildebrand F."/>
            <person name="Pallen M.J."/>
        </authorList>
    </citation>
    <scope>NUCLEOTIDE SEQUENCE</scope>
    <source>
        <strain evidence="1">CHK154-7741</strain>
    </source>
</reference>
<dbReference type="Proteomes" id="UP000886748">
    <property type="component" value="Unassembled WGS sequence"/>
</dbReference>
<dbReference type="AlphaFoldDB" id="A0A9D1N0U9"/>
<dbReference type="SUPFAM" id="SSF52540">
    <property type="entry name" value="P-loop containing nucleoside triphosphate hydrolases"/>
    <property type="match status" value="1"/>
</dbReference>